<gene>
    <name evidence="1" type="ORF">GHK62_25080</name>
</gene>
<name>A0A6N7LJ54_SINTE</name>
<comment type="caution">
    <text evidence="1">The sequence shown here is derived from an EMBL/GenBank/DDBJ whole genome shotgun (WGS) entry which is preliminary data.</text>
</comment>
<keyword evidence="2" id="KW-1185">Reference proteome</keyword>
<dbReference type="Proteomes" id="UP000439983">
    <property type="component" value="Unassembled WGS sequence"/>
</dbReference>
<reference evidence="1 2" key="1">
    <citation type="journal article" date="2013" name="Genome Biol.">
        <title>Comparative genomics of the core and accessory genomes of 48 Sinorhizobium strains comprising five genospecies.</title>
        <authorList>
            <person name="Sugawara M."/>
            <person name="Epstein B."/>
            <person name="Badgley B.D."/>
            <person name="Unno T."/>
            <person name="Xu L."/>
            <person name="Reese J."/>
            <person name="Gyaneshwar P."/>
            <person name="Denny R."/>
            <person name="Mudge J."/>
            <person name="Bharti A.K."/>
            <person name="Farmer A.D."/>
            <person name="May G.D."/>
            <person name="Woodward J.E."/>
            <person name="Medigue C."/>
            <person name="Vallenet D."/>
            <person name="Lajus A."/>
            <person name="Rouy Z."/>
            <person name="Martinez-Vaz B."/>
            <person name="Tiffin P."/>
            <person name="Young N.D."/>
            <person name="Sadowsky M.J."/>
        </authorList>
    </citation>
    <scope>NUCLEOTIDE SEQUENCE [LARGE SCALE GENOMIC DNA]</scope>
    <source>
        <strain evidence="1 2">USDA4894</strain>
    </source>
</reference>
<protein>
    <submittedName>
        <fullName evidence="1">Uncharacterized protein</fullName>
    </submittedName>
</protein>
<evidence type="ECO:0000313" key="2">
    <source>
        <dbReference type="Proteomes" id="UP000439983"/>
    </source>
</evidence>
<organism evidence="1 2">
    <name type="scientific">Sinorhizobium terangae</name>
    <dbReference type="NCBI Taxonomy" id="110322"/>
    <lineage>
        <taxon>Bacteria</taxon>
        <taxon>Pseudomonadati</taxon>
        <taxon>Pseudomonadota</taxon>
        <taxon>Alphaproteobacteria</taxon>
        <taxon>Hyphomicrobiales</taxon>
        <taxon>Rhizobiaceae</taxon>
        <taxon>Sinorhizobium/Ensifer group</taxon>
        <taxon>Sinorhizobium</taxon>
    </lineage>
</organism>
<dbReference type="EMBL" id="WITC01000108">
    <property type="protein sequence ID" value="MQX17901.1"/>
    <property type="molecule type" value="Genomic_DNA"/>
</dbReference>
<dbReference type="OrthoDB" id="8083457at2"/>
<dbReference type="AlphaFoldDB" id="A0A6N7LJ54"/>
<sequence>MKIKNGFRITWKTSRNLPVEYFILANVQFEGSVIGHLAGRPIREIVIDDNGLQYRFVGVAPRDESGRFDVQSLRTGEWIVQPGLVYAQDPTLASNRRADRAA</sequence>
<evidence type="ECO:0000313" key="1">
    <source>
        <dbReference type="EMBL" id="MQX17901.1"/>
    </source>
</evidence>
<dbReference type="RefSeq" id="WP_153441742.1">
    <property type="nucleotide sequence ID" value="NZ_JACIGA010000006.1"/>
</dbReference>
<accession>A0A6N7LJ54</accession>
<proteinExistence type="predicted"/>